<protein>
    <submittedName>
        <fullName evidence="2">Uncharacterized protein</fullName>
    </submittedName>
</protein>
<evidence type="ECO:0000313" key="3">
    <source>
        <dbReference type="Proteomes" id="UP000250774"/>
    </source>
</evidence>
<keyword evidence="3" id="KW-1185">Reference proteome</keyword>
<dbReference type="GeneID" id="54993537"/>
<feature type="compositionally biased region" description="Polar residues" evidence="1">
    <location>
        <begin position="18"/>
        <end position="27"/>
    </location>
</feature>
<evidence type="ECO:0000256" key="1">
    <source>
        <dbReference type="SAM" id="MobiDB-lite"/>
    </source>
</evidence>
<dbReference type="KEGG" id="vg:54993537"/>
<proteinExistence type="predicted"/>
<dbReference type="RefSeq" id="YP_009802979.1">
    <property type="nucleotide sequence ID" value="NC_047990.1"/>
</dbReference>
<feature type="region of interest" description="Disordered" evidence="1">
    <location>
        <begin position="1"/>
        <end position="50"/>
    </location>
</feature>
<accession>A0A2Z4Q9B9</accession>
<dbReference type="EMBL" id="MH271313">
    <property type="protein sequence ID" value="AWY06123.1"/>
    <property type="molecule type" value="Genomic_DNA"/>
</dbReference>
<sequence>MANSSNKRPADNAERTPETTVQDNEPLTRQDPAIIETQTAAPEGLDTSSGKFVQHLPHNLFGARVISEDDWKSIGVYDQASVEWNEANGFRLPVEMFNDGALQYLTNRDDGFRVVGG</sequence>
<organism evidence="2 3">
    <name type="scientific">Gordonia phage Suzy</name>
    <dbReference type="NCBI Taxonomy" id="2201430"/>
    <lineage>
        <taxon>Viruses</taxon>
        <taxon>Duplodnaviria</taxon>
        <taxon>Heunggongvirae</taxon>
        <taxon>Uroviricota</taxon>
        <taxon>Caudoviricetes</taxon>
        <taxon>Terapinvirus</taxon>
        <taxon>Terapinvirus suzy</taxon>
    </lineage>
</organism>
<evidence type="ECO:0000313" key="2">
    <source>
        <dbReference type="EMBL" id="AWY06123.1"/>
    </source>
</evidence>
<feature type="compositionally biased region" description="Polar residues" evidence="1">
    <location>
        <begin position="36"/>
        <end position="50"/>
    </location>
</feature>
<feature type="compositionally biased region" description="Basic and acidic residues" evidence="1">
    <location>
        <begin position="8"/>
        <end position="17"/>
    </location>
</feature>
<name>A0A2Z4Q9B9_9CAUD</name>
<gene>
    <name evidence="2" type="primary">18</name>
    <name evidence="2" type="ORF">PBI_SUZY_18</name>
</gene>
<dbReference type="Proteomes" id="UP000250774">
    <property type="component" value="Segment"/>
</dbReference>
<reference evidence="3" key="1">
    <citation type="submission" date="2018-04" db="EMBL/GenBank/DDBJ databases">
        <authorList>
            <person name="Harrington T."/>
            <person name="Washburn E."/>
            <person name="Bricker J."/>
            <person name="McKinney A."/>
            <person name="Betsko A.J."/>
            <person name="Garlena R.A."/>
            <person name="Russell D.A."/>
            <person name="Pope W.A."/>
            <person name="Jacobs-Sera D."/>
            <person name="Hatfull G.F."/>
        </authorList>
    </citation>
    <scope>NUCLEOTIDE SEQUENCE [LARGE SCALE GENOMIC DNA]</scope>
</reference>